<feature type="region of interest" description="Disordered" evidence="1">
    <location>
        <begin position="21"/>
        <end position="61"/>
    </location>
</feature>
<evidence type="ECO:0000313" key="3">
    <source>
        <dbReference type="EMBL" id="KAJ8393145.1"/>
    </source>
</evidence>
<dbReference type="PANTHER" id="PTHR13843:SF6">
    <property type="entry name" value="MICROTUBULE-ASSOCIATED PROTEIN 1A"/>
    <property type="match status" value="1"/>
</dbReference>
<dbReference type="GO" id="GO:0008017">
    <property type="term" value="F:microtubule binding"/>
    <property type="evidence" value="ECO:0007669"/>
    <property type="project" value="InterPro"/>
</dbReference>
<dbReference type="GO" id="GO:0003779">
    <property type="term" value="F:actin binding"/>
    <property type="evidence" value="ECO:0007669"/>
    <property type="project" value="TreeGrafter"/>
</dbReference>
<dbReference type="InterPro" id="IPR026074">
    <property type="entry name" value="MAP1"/>
</dbReference>
<gene>
    <name evidence="3" type="ORF">AAFF_G00068280</name>
</gene>
<evidence type="ECO:0000313" key="4">
    <source>
        <dbReference type="Proteomes" id="UP001221898"/>
    </source>
</evidence>
<proteinExistence type="predicted"/>
<dbReference type="GO" id="GO:0043025">
    <property type="term" value="C:neuronal cell body"/>
    <property type="evidence" value="ECO:0007669"/>
    <property type="project" value="TreeGrafter"/>
</dbReference>
<comment type="caution">
    <text evidence="3">The sequence shown here is derived from an EMBL/GenBank/DDBJ whole genome shotgun (WGS) entry which is preliminary data.</text>
</comment>
<reference evidence="3" key="1">
    <citation type="journal article" date="2023" name="Science">
        <title>Genome structures resolve the early diversification of teleost fishes.</title>
        <authorList>
            <person name="Parey E."/>
            <person name="Louis A."/>
            <person name="Montfort J."/>
            <person name="Bouchez O."/>
            <person name="Roques C."/>
            <person name="Iampietro C."/>
            <person name="Lluch J."/>
            <person name="Castinel A."/>
            <person name="Donnadieu C."/>
            <person name="Desvignes T."/>
            <person name="Floi Bucao C."/>
            <person name="Jouanno E."/>
            <person name="Wen M."/>
            <person name="Mejri S."/>
            <person name="Dirks R."/>
            <person name="Jansen H."/>
            <person name="Henkel C."/>
            <person name="Chen W.J."/>
            <person name="Zahm M."/>
            <person name="Cabau C."/>
            <person name="Klopp C."/>
            <person name="Thompson A.W."/>
            <person name="Robinson-Rechavi M."/>
            <person name="Braasch I."/>
            <person name="Lecointre G."/>
            <person name="Bobe J."/>
            <person name="Postlethwait J.H."/>
            <person name="Berthelot C."/>
            <person name="Roest Crollius H."/>
            <person name="Guiguen Y."/>
        </authorList>
    </citation>
    <scope>NUCLEOTIDE SEQUENCE</scope>
    <source>
        <strain evidence="3">NC1722</strain>
    </source>
</reference>
<protein>
    <recommendedName>
        <fullName evidence="2">Microtubule-associated protein 1B/S N-terminal domain-containing protein</fullName>
    </recommendedName>
</protein>
<dbReference type="GO" id="GO:0016358">
    <property type="term" value="P:dendrite development"/>
    <property type="evidence" value="ECO:0007669"/>
    <property type="project" value="TreeGrafter"/>
</dbReference>
<dbReference type="Proteomes" id="UP001221898">
    <property type="component" value="Unassembled WGS sequence"/>
</dbReference>
<feature type="compositionally biased region" description="Basic and acidic residues" evidence="1">
    <location>
        <begin position="33"/>
        <end position="53"/>
    </location>
</feature>
<feature type="domain" description="Microtubule-associated protein 1B/S N-terminal" evidence="2">
    <location>
        <begin position="70"/>
        <end position="127"/>
    </location>
</feature>
<dbReference type="GO" id="GO:0005874">
    <property type="term" value="C:microtubule"/>
    <property type="evidence" value="ECO:0007669"/>
    <property type="project" value="InterPro"/>
</dbReference>
<dbReference type="GO" id="GO:0005829">
    <property type="term" value="C:cytosol"/>
    <property type="evidence" value="ECO:0007669"/>
    <property type="project" value="TreeGrafter"/>
</dbReference>
<keyword evidence="4" id="KW-1185">Reference proteome</keyword>
<dbReference type="Pfam" id="PF23415">
    <property type="entry name" value="MAPB1_N"/>
    <property type="match status" value="1"/>
</dbReference>
<dbReference type="GO" id="GO:0005875">
    <property type="term" value="C:microtubule associated complex"/>
    <property type="evidence" value="ECO:0007669"/>
    <property type="project" value="TreeGrafter"/>
</dbReference>
<dbReference type="GO" id="GO:0031114">
    <property type="term" value="P:regulation of microtubule depolymerization"/>
    <property type="evidence" value="ECO:0007669"/>
    <property type="project" value="TreeGrafter"/>
</dbReference>
<evidence type="ECO:0000259" key="2">
    <source>
        <dbReference type="Pfam" id="PF23415"/>
    </source>
</evidence>
<sequence>METEVGPASARGVVAMEMHPVNAPLAVREEDDERRAEPESEELKHGAARDQHRGQHRLHGPPFCRERHYMLIVIGELATEQQLQSVREHIEQGIRSWDISLTSCDLAHELQLFVTRHSALFSEEVKGLLP</sequence>
<dbReference type="GO" id="GO:0030425">
    <property type="term" value="C:dendrite"/>
    <property type="evidence" value="ECO:0007669"/>
    <property type="project" value="TreeGrafter"/>
</dbReference>
<dbReference type="GO" id="GO:0007409">
    <property type="term" value="P:axonogenesis"/>
    <property type="evidence" value="ECO:0007669"/>
    <property type="project" value="TreeGrafter"/>
</dbReference>
<dbReference type="InterPro" id="IPR056617">
    <property type="entry name" value="MAP1B/S_N"/>
</dbReference>
<dbReference type="GO" id="GO:0000226">
    <property type="term" value="P:microtubule cytoskeleton organization"/>
    <property type="evidence" value="ECO:0007669"/>
    <property type="project" value="InterPro"/>
</dbReference>
<organism evidence="3 4">
    <name type="scientific">Aldrovandia affinis</name>
    <dbReference type="NCBI Taxonomy" id="143900"/>
    <lineage>
        <taxon>Eukaryota</taxon>
        <taxon>Metazoa</taxon>
        <taxon>Chordata</taxon>
        <taxon>Craniata</taxon>
        <taxon>Vertebrata</taxon>
        <taxon>Euteleostomi</taxon>
        <taxon>Actinopterygii</taxon>
        <taxon>Neopterygii</taxon>
        <taxon>Teleostei</taxon>
        <taxon>Notacanthiformes</taxon>
        <taxon>Halosauridae</taxon>
        <taxon>Aldrovandia</taxon>
    </lineage>
</organism>
<evidence type="ECO:0000256" key="1">
    <source>
        <dbReference type="SAM" id="MobiDB-lite"/>
    </source>
</evidence>
<dbReference type="GO" id="GO:0045202">
    <property type="term" value="C:synapse"/>
    <property type="evidence" value="ECO:0007669"/>
    <property type="project" value="TreeGrafter"/>
</dbReference>
<accession>A0AAD7RZG0</accession>
<dbReference type="EMBL" id="JAINUG010000140">
    <property type="protein sequence ID" value="KAJ8393145.1"/>
    <property type="molecule type" value="Genomic_DNA"/>
</dbReference>
<dbReference type="AlphaFoldDB" id="A0AAD7RZG0"/>
<name>A0AAD7RZG0_9TELE</name>
<dbReference type="PANTHER" id="PTHR13843">
    <property type="entry name" value="MICROTUBULE-ASSOCIATED PROTEIN"/>
    <property type="match status" value="1"/>
</dbReference>